<evidence type="ECO:0000313" key="4">
    <source>
        <dbReference type="EMBL" id="BBE36960.1"/>
    </source>
</evidence>
<reference evidence="4" key="1">
    <citation type="submission" date="2018-06" db="EMBL/GenBank/DDBJ databases">
        <title>Occurrance of grapevine viruses infecting grapevine in South Korea.</title>
        <authorList>
            <person name="Cho I.S."/>
            <person name="Kwon S.J."/>
            <person name="Yoon J.Y."/>
            <person name="Choi G.S."/>
        </authorList>
    </citation>
    <scope>NUCLEOTIDE SEQUENCE</scope>
    <source>
        <strain evidence="4">KG3</strain>
    </source>
</reference>
<keyword evidence="3" id="KW-0946">Virion</keyword>
<gene>
    <name evidence="4" type="primary">CP</name>
</gene>
<evidence type="ECO:0000256" key="2">
    <source>
        <dbReference type="ARBA" id="ARBA00022561"/>
    </source>
</evidence>
<dbReference type="GO" id="GO:0019028">
    <property type="term" value="C:viral capsid"/>
    <property type="evidence" value="ECO:0007669"/>
    <property type="project" value="UniProtKB-KW"/>
</dbReference>
<name>A0A2Z6FZ95_9CLOS</name>
<dbReference type="InterPro" id="IPR002679">
    <property type="entry name" value="Closter_coat"/>
</dbReference>
<evidence type="ECO:0000256" key="3">
    <source>
        <dbReference type="ARBA" id="ARBA00022844"/>
    </source>
</evidence>
<keyword evidence="2 4" id="KW-0167">Capsid protein</keyword>
<evidence type="ECO:0000256" key="1">
    <source>
        <dbReference type="ARBA" id="ARBA00004328"/>
    </source>
</evidence>
<comment type="subcellular location">
    <subcellularLocation>
        <location evidence="1">Virion</location>
    </subcellularLocation>
</comment>
<organism evidence="4">
    <name type="scientific">Grapevine leafroll-associated virus 3</name>
    <dbReference type="NCBI Taxonomy" id="55951"/>
    <lineage>
        <taxon>Viruses</taxon>
        <taxon>Riboviria</taxon>
        <taxon>Orthornavirae</taxon>
        <taxon>Kitrinoviricota</taxon>
        <taxon>Alsuviricetes</taxon>
        <taxon>Martellivirales</taxon>
        <taxon>Closteroviridae</taxon>
        <taxon>Ampelovirus</taxon>
        <taxon>Ampelovirus trivitis</taxon>
    </lineage>
</organism>
<dbReference type="EMBL" id="LC387466">
    <property type="protein sequence ID" value="BBE36960.1"/>
    <property type="molecule type" value="Genomic_RNA"/>
</dbReference>
<accession>A0A2Z6FZ95</accession>
<proteinExistence type="predicted"/>
<protein>
    <submittedName>
        <fullName evidence="4">Coat protein</fullName>
    </submittedName>
</protein>
<dbReference type="Pfam" id="PF01785">
    <property type="entry name" value="Closter_coat"/>
    <property type="match status" value="1"/>
</dbReference>
<sequence>MAFDLKLGQIYEVISENNLRVRVGDAAQGKFSKPEILKYVKDGTQAELTTLPVVPEKFVFATAALATAAPIPGRAAPAAPAAQATTEVPETEVGVVPESETLTPNKLVFEKDPDKFLKTMGKGIALDLTGVTHKPKIINEPGKVSVEVAMKINAALMELCKKVMGTDDATAKTKFFLYVMQIACTFFTSSSAEFKEFDYVETDDGKKIYAVWVFDCIKQAAASTGYENPVRQYLAYFTPTFITATLNGKLVMNEKVMAQHGVPPKFFPYTIDCVRPSYDLFNNDAILAWNLARQQAFRNKTVTADNTLHNVFQLLKKT</sequence>